<evidence type="ECO:0000256" key="1">
    <source>
        <dbReference type="SAM" id="SignalP"/>
    </source>
</evidence>
<gene>
    <name evidence="2" type="ORF">PANT1444_LOCUS9452</name>
</gene>
<dbReference type="EMBL" id="HBEP01016662">
    <property type="protein sequence ID" value="CAD8486653.1"/>
    <property type="molecule type" value="Transcribed_RNA"/>
</dbReference>
<feature type="chain" id="PRO_5030942066" evidence="1">
    <location>
        <begin position="16"/>
        <end position="171"/>
    </location>
</feature>
<sequence length="171" mass="18628">MLTTLAVTLLAGATALHTPARPLGRRAVIGTAAAVSLLPVTAAFAADTEASIIAEIKEIRAKLDVPTINKLLETEQWDAVRSIFKAAPVNLAWEQTLAKKNPFKKLADLRDDVEQFEVVDELASAIQLADQYCYSNTFIYTQPGNGKVKIKEPKQQVAIAVQKIEGFLQPQ</sequence>
<accession>A0A7S0EMQ5</accession>
<organism evidence="2">
    <name type="scientific">Phaeocystis antarctica</name>
    <dbReference type="NCBI Taxonomy" id="33657"/>
    <lineage>
        <taxon>Eukaryota</taxon>
        <taxon>Haptista</taxon>
        <taxon>Haptophyta</taxon>
        <taxon>Prymnesiophyceae</taxon>
        <taxon>Phaeocystales</taxon>
        <taxon>Phaeocystaceae</taxon>
        <taxon>Phaeocystis</taxon>
    </lineage>
</organism>
<dbReference type="AlphaFoldDB" id="A0A7S0EMQ5"/>
<proteinExistence type="predicted"/>
<feature type="signal peptide" evidence="1">
    <location>
        <begin position="1"/>
        <end position="15"/>
    </location>
</feature>
<protein>
    <submittedName>
        <fullName evidence="2">Uncharacterized protein</fullName>
    </submittedName>
</protein>
<evidence type="ECO:0000313" key="2">
    <source>
        <dbReference type="EMBL" id="CAD8486653.1"/>
    </source>
</evidence>
<name>A0A7S0EMQ5_9EUKA</name>
<reference evidence="2" key="1">
    <citation type="submission" date="2021-01" db="EMBL/GenBank/DDBJ databases">
        <authorList>
            <person name="Corre E."/>
            <person name="Pelletier E."/>
            <person name="Niang G."/>
            <person name="Scheremetjew M."/>
            <person name="Finn R."/>
            <person name="Kale V."/>
            <person name="Holt S."/>
            <person name="Cochrane G."/>
            <person name="Meng A."/>
            <person name="Brown T."/>
            <person name="Cohen L."/>
        </authorList>
    </citation>
    <scope>NUCLEOTIDE SEQUENCE</scope>
    <source>
        <strain evidence="2">CCMP1374</strain>
    </source>
</reference>
<keyword evidence="1" id="KW-0732">Signal</keyword>